<dbReference type="EMBL" id="KV878128">
    <property type="protein sequence ID" value="OJJ01690.1"/>
    <property type="molecule type" value="Genomic_DNA"/>
</dbReference>
<feature type="domain" description="Zn(2)-C6 fungal-type" evidence="8">
    <location>
        <begin position="14"/>
        <end position="43"/>
    </location>
</feature>
<dbReference type="CDD" id="cd12148">
    <property type="entry name" value="fungal_TF_MHR"/>
    <property type="match status" value="1"/>
</dbReference>
<dbReference type="GeneID" id="63724608"/>
<evidence type="ECO:0000313" key="10">
    <source>
        <dbReference type="Proteomes" id="UP000184073"/>
    </source>
</evidence>
<evidence type="ECO:0000256" key="6">
    <source>
        <dbReference type="ARBA" id="ARBA00023242"/>
    </source>
</evidence>
<dbReference type="InterPro" id="IPR036864">
    <property type="entry name" value="Zn2-C6_fun-type_DNA-bd_sf"/>
</dbReference>
<evidence type="ECO:0000256" key="3">
    <source>
        <dbReference type="ARBA" id="ARBA00023015"/>
    </source>
</evidence>
<dbReference type="PROSITE" id="PS50048">
    <property type="entry name" value="ZN2_CY6_FUNGAL_2"/>
    <property type="match status" value="1"/>
</dbReference>
<dbReference type="InterPro" id="IPR051711">
    <property type="entry name" value="Stress_Response_Reg"/>
</dbReference>
<evidence type="ECO:0000256" key="1">
    <source>
        <dbReference type="ARBA" id="ARBA00004123"/>
    </source>
</evidence>
<dbReference type="PANTHER" id="PTHR47540:SF6">
    <property type="entry name" value="ZN(II)2CYS6 TRANSCRIPTION FACTOR (EUROFUNG)"/>
    <property type="match status" value="1"/>
</dbReference>
<keyword evidence="10" id="KW-1185">Reference proteome</keyword>
<keyword evidence="6" id="KW-0539">Nucleus</keyword>
<evidence type="ECO:0000259" key="8">
    <source>
        <dbReference type="PROSITE" id="PS50048"/>
    </source>
</evidence>
<keyword evidence="5" id="KW-0804">Transcription</keyword>
<dbReference type="SUPFAM" id="SSF57701">
    <property type="entry name" value="Zn2/Cys6 DNA-binding domain"/>
    <property type="match status" value="1"/>
</dbReference>
<feature type="compositionally biased region" description="Basic and acidic residues" evidence="7">
    <location>
        <begin position="67"/>
        <end position="77"/>
    </location>
</feature>
<dbReference type="GO" id="GO:0045944">
    <property type="term" value="P:positive regulation of transcription by RNA polymerase II"/>
    <property type="evidence" value="ECO:0007669"/>
    <property type="project" value="TreeGrafter"/>
</dbReference>
<keyword evidence="3" id="KW-0805">Transcription regulation</keyword>
<proteinExistence type="predicted"/>
<evidence type="ECO:0000256" key="5">
    <source>
        <dbReference type="ARBA" id="ARBA00023163"/>
    </source>
</evidence>
<organism evidence="9 10">
    <name type="scientific">Aspergillus versicolor CBS 583.65</name>
    <dbReference type="NCBI Taxonomy" id="1036611"/>
    <lineage>
        <taxon>Eukaryota</taxon>
        <taxon>Fungi</taxon>
        <taxon>Dikarya</taxon>
        <taxon>Ascomycota</taxon>
        <taxon>Pezizomycotina</taxon>
        <taxon>Eurotiomycetes</taxon>
        <taxon>Eurotiomycetidae</taxon>
        <taxon>Eurotiales</taxon>
        <taxon>Aspergillaceae</taxon>
        <taxon>Aspergillus</taxon>
        <taxon>Aspergillus subgen. Nidulantes</taxon>
    </lineage>
</organism>
<evidence type="ECO:0000313" key="9">
    <source>
        <dbReference type="EMBL" id="OJJ01690.1"/>
    </source>
</evidence>
<dbReference type="VEuPathDB" id="FungiDB:ASPVEDRAFT_191935"/>
<gene>
    <name evidence="9" type="ORF">ASPVEDRAFT_191935</name>
</gene>
<dbReference type="AlphaFoldDB" id="A0A1L9PJI3"/>
<dbReference type="RefSeq" id="XP_040667452.1">
    <property type="nucleotide sequence ID" value="XM_040809097.1"/>
</dbReference>
<dbReference type="PANTHER" id="PTHR47540">
    <property type="entry name" value="THIAMINE REPRESSIBLE GENES REGULATORY PROTEIN THI5"/>
    <property type="match status" value="1"/>
</dbReference>
<dbReference type="SMART" id="SM00906">
    <property type="entry name" value="Fungal_trans"/>
    <property type="match status" value="1"/>
</dbReference>
<dbReference type="Pfam" id="PF04082">
    <property type="entry name" value="Fungal_trans"/>
    <property type="match status" value="1"/>
</dbReference>
<accession>A0A1L9PJI3</accession>
<comment type="subcellular location">
    <subcellularLocation>
        <location evidence="1">Nucleus</location>
    </subcellularLocation>
</comment>
<dbReference type="Proteomes" id="UP000184073">
    <property type="component" value="Unassembled WGS sequence"/>
</dbReference>
<dbReference type="InterPro" id="IPR001138">
    <property type="entry name" value="Zn2Cys6_DnaBD"/>
</dbReference>
<dbReference type="InterPro" id="IPR007219">
    <property type="entry name" value="XnlR_reg_dom"/>
</dbReference>
<keyword evidence="4" id="KW-0238">DNA-binding</keyword>
<dbReference type="PROSITE" id="PS00463">
    <property type="entry name" value="ZN2_CY6_FUNGAL_1"/>
    <property type="match status" value="1"/>
</dbReference>
<protein>
    <recommendedName>
        <fullName evidence="8">Zn(2)-C6 fungal-type domain-containing protein</fullName>
    </recommendedName>
</protein>
<keyword evidence="2" id="KW-0479">Metal-binding</keyword>
<evidence type="ECO:0000256" key="7">
    <source>
        <dbReference type="SAM" id="MobiDB-lite"/>
    </source>
</evidence>
<dbReference type="GO" id="GO:0005634">
    <property type="term" value="C:nucleus"/>
    <property type="evidence" value="ECO:0007669"/>
    <property type="project" value="UniProtKB-SubCell"/>
</dbReference>
<dbReference type="CDD" id="cd00067">
    <property type="entry name" value="GAL4"/>
    <property type="match status" value="1"/>
</dbReference>
<dbReference type="GO" id="GO:0006351">
    <property type="term" value="P:DNA-templated transcription"/>
    <property type="evidence" value="ECO:0007669"/>
    <property type="project" value="InterPro"/>
</dbReference>
<dbReference type="GO" id="GO:0000981">
    <property type="term" value="F:DNA-binding transcription factor activity, RNA polymerase II-specific"/>
    <property type="evidence" value="ECO:0007669"/>
    <property type="project" value="InterPro"/>
</dbReference>
<dbReference type="STRING" id="1036611.A0A1L9PJI3"/>
<sequence length="691" mass="77255">MVGSPQPQKRAPGACYHCRARKVKCSGNQPCTSCQRRAEECIFEGDRRISVSKREFLTLKRKLGELEQSDNEGRAMERGGQTQVPQNAPPSPHATQSGNEDDTTDDVPDAHLDRNPLVSPSSFVYRVGKRRRTWFFQGPTSSWSFTHRVLNSMAKRFSPHTPIEIPFHTDGDAYDIHWGSVGPDGAPDVSDLPSLNHAMYLVSTTRFHLGELFHFFDQEEFLANLHELYDDVHAKVRTSRLWYIQFLVVMAFGEAFLAPSTRLRATGESACSQYFTRAMSLLPDPSRVWDDPILTIEVLAAVSLYLYSLDMRDSSCCYIGQAMRIAVIEGLHRALPPDIDPKLASRCTRIWWTTYLLENKLTASVGAPSAVREEDVTAMLWDPQTCPRGLAGLTLHVKVSQAMNHVLHTVYNPGGERPALYLQKVQSTLRQMADLSREWEQVFQSRFKTSVDAVCGLSTRLTLSYHLCVIIAIRPLIFSLLLERLDSRGAGTSQRPLSHAVLTLARSCVDSATKSLRILGQLREKNLLAETFLPFDLEYTFASVFTLRLVYMIVPTESRSTSCYEIATSILDDMKLKGNRIAEFRRAELDILEWLIQESEGPSQTQADALGVTPDCSVLQRVETNTVDVHGLDPGMDINGALGLDWGDQTEGVGLLSEQILAVVDQLATDDVLVEGNIASLGEDRWLWDGS</sequence>
<dbReference type="GO" id="GO:0043565">
    <property type="term" value="F:sequence-specific DNA binding"/>
    <property type="evidence" value="ECO:0007669"/>
    <property type="project" value="TreeGrafter"/>
</dbReference>
<reference evidence="10" key="1">
    <citation type="journal article" date="2017" name="Genome Biol.">
        <title>Comparative genomics reveals high biological diversity and specific adaptations in the industrially and medically important fungal genus Aspergillus.</title>
        <authorList>
            <person name="de Vries R.P."/>
            <person name="Riley R."/>
            <person name="Wiebenga A."/>
            <person name="Aguilar-Osorio G."/>
            <person name="Amillis S."/>
            <person name="Uchima C.A."/>
            <person name="Anderluh G."/>
            <person name="Asadollahi M."/>
            <person name="Askin M."/>
            <person name="Barry K."/>
            <person name="Battaglia E."/>
            <person name="Bayram O."/>
            <person name="Benocci T."/>
            <person name="Braus-Stromeyer S.A."/>
            <person name="Caldana C."/>
            <person name="Canovas D."/>
            <person name="Cerqueira G.C."/>
            <person name="Chen F."/>
            <person name="Chen W."/>
            <person name="Choi C."/>
            <person name="Clum A."/>
            <person name="Dos Santos R.A."/>
            <person name="Damasio A.R."/>
            <person name="Diallinas G."/>
            <person name="Emri T."/>
            <person name="Fekete E."/>
            <person name="Flipphi M."/>
            <person name="Freyberg S."/>
            <person name="Gallo A."/>
            <person name="Gournas C."/>
            <person name="Habgood R."/>
            <person name="Hainaut M."/>
            <person name="Harispe M.L."/>
            <person name="Henrissat B."/>
            <person name="Hilden K.S."/>
            <person name="Hope R."/>
            <person name="Hossain A."/>
            <person name="Karabika E."/>
            <person name="Karaffa L."/>
            <person name="Karanyi Z."/>
            <person name="Krasevec N."/>
            <person name="Kuo A."/>
            <person name="Kusch H."/>
            <person name="LaButti K."/>
            <person name="Lagendijk E.L."/>
            <person name="Lapidus A."/>
            <person name="Levasseur A."/>
            <person name="Lindquist E."/>
            <person name="Lipzen A."/>
            <person name="Logrieco A.F."/>
            <person name="MacCabe A."/>
            <person name="Maekelae M.R."/>
            <person name="Malavazi I."/>
            <person name="Melin P."/>
            <person name="Meyer V."/>
            <person name="Mielnichuk N."/>
            <person name="Miskei M."/>
            <person name="Molnar A.P."/>
            <person name="Mule G."/>
            <person name="Ngan C.Y."/>
            <person name="Orejas M."/>
            <person name="Orosz E."/>
            <person name="Ouedraogo J.P."/>
            <person name="Overkamp K.M."/>
            <person name="Park H.-S."/>
            <person name="Perrone G."/>
            <person name="Piumi F."/>
            <person name="Punt P.J."/>
            <person name="Ram A.F."/>
            <person name="Ramon A."/>
            <person name="Rauscher S."/>
            <person name="Record E."/>
            <person name="Riano-Pachon D.M."/>
            <person name="Robert V."/>
            <person name="Roehrig J."/>
            <person name="Ruller R."/>
            <person name="Salamov A."/>
            <person name="Salih N.S."/>
            <person name="Samson R.A."/>
            <person name="Sandor E."/>
            <person name="Sanguinetti M."/>
            <person name="Schuetze T."/>
            <person name="Sepcic K."/>
            <person name="Shelest E."/>
            <person name="Sherlock G."/>
            <person name="Sophianopoulou V."/>
            <person name="Squina F.M."/>
            <person name="Sun H."/>
            <person name="Susca A."/>
            <person name="Todd R.B."/>
            <person name="Tsang A."/>
            <person name="Unkles S.E."/>
            <person name="van de Wiele N."/>
            <person name="van Rossen-Uffink D."/>
            <person name="Oliveira J.V."/>
            <person name="Vesth T.C."/>
            <person name="Visser J."/>
            <person name="Yu J.-H."/>
            <person name="Zhou M."/>
            <person name="Andersen M.R."/>
            <person name="Archer D.B."/>
            <person name="Baker S.E."/>
            <person name="Benoit I."/>
            <person name="Brakhage A.A."/>
            <person name="Braus G.H."/>
            <person name="Fischer R."/>
            <person name="Frisvad J.C."/>
            <person name="Goldman G.H."/>
            <person name="Houbraken J."/>
            <person name="Oakley B."/>
            <person name="Pocsi I."/>
            <person name="Scazzocchio C."/>
            <person name="Seiboth B."/>
            <person name="vanKuyk P.A."/>
            <person name="Wortman J."/>
            <person name="Dyer P.S."/>
            <person name="Grigoriev I.V."/>
        </authorList>
    </citation>
    <scope>NUCLEOTIDE SEQUENCE [LARGE SCALE GENOMIC DNA]</scope>
    <source>
        <strain evidence="10">CBS 583.65</strain>
    </source>
</reference>
<evidence type="ECO:0000256" key="4">
    <source>
        <dbReference type="ARBA" id="ARBA00023125"/>
    </source>
</evidence>
<feature type="region of interest" description="Disordered" evidence="7">
    <location>
        <begin position="67"/>
        <end position="115"/>
    </location>
</feature>
<name>A0A1L9PJI3_ASPVE</name>
<dbReference type="Pfam" id="PF00172">
    <property type="entry name" value="Zn_clus"/>
    <property type="match status" value="1"/>
</dbReference>
<dbReference type="OrthoDB" id="3548654at2759"/>
<dbReference type="SMART" id="SM00066">
    <property type="entry name" value="GAL4"/>
    <property type="match status" value="1"/>
</dbReference>
<evidence type="ECO:0000256" key="2">
    <source>
        <dbReference type="ARBA" id="ARBA00022723"/>
    </source>
</evidence>
<dbReference type="GO" id="GO:0008270">
    <property type="term" value="F:zinc ion binding"/>
    <property type="evidence" value="ECO:0007669"/>
    <property type="project" value="InterPro"/>
</dbReference>
<dbReference type="Gene3D" id="4.10.240.10">
    <property type="entry name" value="Zn(2)-C6 fungal-type DNA-binding domain"/>
    <property type="match status" value="1"/>
</dbReference>